<feature type="transmembrane region" description="Helical" evidence="1">
    <location>
        <begin position="131"/>
        <end position="151"/>
    </location>
</feature>
<evidence type="ECO:0000256" key="1">
    <source>
        <dbReference type="SAM" id="Phobius"/>
    </source>
</evidence>
<dbReference type="EMBL" id="HBGS01000451">
    <property type="protein sequence ID" value="CAD9368766.1"/>
    <property type="molecule type" value="Transcribed_RNA"/>
</dbReference>
<dbReference type="PANTHER" id="PTHR35982">
    <property type="entry name" value="AGAP005361-PA"/>
    <property type="match status" value="1"/>
</dbReference>
<accession>A0A7S2AIB3</accession>
<keyword evidence="1" id="KW-0472">Membrane</keyword>
<dbReference type="InterPro" id="IPR056704">
    <property type="entry name" value="DUF7802"/>
</dbReference>
<proteinExistence type="predicted"/>
<feature type="domain" description="DUF7802" evidence="2">
    <location>
        <begin position="22"/>
        <end position="345"/>
    </location>
</feature>
<keyword evidence="1" id="KW-1133">Transmembrane helix</keyword>
<reference evidence="3" key="1">
    <citation type="submission" date="2021-01" db="EMBL/GenBank/DDBJ databases">
        <authorList>
            <person name="Corre E."/>
            <person name="Pelletier E."/>
            <person name="Niang G."/>
            <person name="Scheremetjew M."/>
            <person name="Finn R."/>
            <person name="Kale V."/>
            <person name="Holt S."/>
            <person name="Cochrane G."/>
            <person name="Meng A."/>
            <person name="Brown T."/>
            <person name="Cohen L."/>
        </authorList>
    </citation>
    <scope>NUCLEOTIDE SEQUENCE</scope>
    <source>
        <strain evidence="3">CCMP1381</strain>
    </source>
</reference>
<feature type="transmembrane region" description="Helical" evidence="1">
    <location>
        <begin position="204"/>
        <end position="226"/>
    </location>
</feature>
<feature type="transmembrane region" description="Helical" evidence="1">
    <location>
        <begin position="246"/>
        <end position="263"/>
    </location>
</feature>
<sequence length="441" mass="49320">MNGLPDWEWYDDGLPWLPIKPVSVMLETQPTLFFGEILIITFAVISFFHAVAHGRQHVLIWFTSVITGTANDIFFMVLPFVDNFFHAQCTIMLTPRLPLYIPCAYIAFVYSSTVTVWRLRLPMFAQSAASGLLGGLFYCIYDLIGAKYLWWTWHDTDAAISERWLGVPIGSTMWTIVHCFCFTALIDALVLWKPRLSLVDCAKTTLFSALLTTPLMMLCMAPFQLHQLRVSFTTMQVTQMPGRPDGLALAAAIAAFLMILLGSDETVPASRMKWLSPRRQWDRLLAMICVVYCVGLVLLMALGHPEDVIATGVHQLYGECGVVEEDLSGYPRYAFLCREDYHEDYRVPEVKGTTTTTSEEAAGGGAGHVILCGRKTGPLVPREVPPKVGSSWYTLCGKAHSDYHRWVTTETVLALLCAVLYSAILFSTTAEKTQKKKSKSD</sequence>
<dbReference type="AlphaFoldDB" id="A0A7S2AIB3"/>
<keyword evidence="1" id="KW-0812">Transmembrane</keyword>
<protein>
    <recommendedName>
        <fullName evidence="2">DUF7802 domain-containing protein</fullName>
    </recommendedName>
</protein>
<feature type="transmembrane region" description="Helical" evidence="1">
    <location>
        <begin position="99"/>
        <end position="119"/>
    </location>
</feature>
<organism evidence="3">
    <name type="scientific">Octactis speculum</name>
    <dbReference type="NCBI Taxonomy" id="3111310"/>
    <lineage>
        <taxon>Eukaryota</taxon>
        <taxon>Sar</taxon>
        <taxon>Stramenopiles</taxon>
        <taxon>Ochrophyta</taxon>
        <taxon>Dictyochophyceae</taxon>
        <taxon>Dictyochales</taxon>
        <taxon>Dictyochaceae</taxon>
        <taxon>Octactis</taxon>
    </lineage>
</organism>
<feature type="transmembrane region" description="Helical" evidence="1">
    <location>
        <begin position="171"/>
        <end position="192"/>
    </location>
</feature>
<evidence type="ECO:0000259" key="2">
    <source>
        <dbReference type="Pfam" id="PF25085"/>
    </source>
</evidence>
<dbReference type="Pfam" id="PF25085">
    <property type="entry name" value="DUF7802"/>
    <property type="match status" value="1"/>
</dbReference>
<feature type="transmembrane region" description="Helical" evidence="1">
    <location>
        <begin position="411"/>
        <end position="430"/>
    </location>
</feature>
<evidence type="ECO:0000313" key="3">
    <source>
        <dbReference type="EMBL" id="CAD9368766.1"/>
    </source>
</evidence>
<feature type="transmembrane region" description="Helical" evidence="1">
    <location>
        <begin position="284"/>
        <end position="303"/>
    </location>
</feature>
<gene>
    <name evidence="3" type="ORF">DSPE1174_LOCUS243</name>
</gene>
<name>A0A7S2AIB3_9STRA</name>
<feature type="transmembrane region" description="Helical" evidence="1">
    <location>
        <begin position="58"/>
        <end position="79"/>
    </location>
</feature>
<dbReference type="PANTHER" id="PTHR35982:SF1">
    <property type="entry name" value="SPIROCYCLASE, AVEC FAMILY"/>
    <property type="match status" value="1"/>
</dbReference>
<feature type="transmembrane region" description="Helical" evidence="1">
    <location>
        <begin position="32"/>
        <end position="51"/>
    </location>
</feature>